<dbReference type="AlphaFoldDB" id="A0A327T3A7"/>
<feature type="domain" description="NAD(P)-binding" evidence="1">
    <location>
        <begin position="7"/>
        <end position="197"/>
    </location>
</feature>
<sequence length="210" mass="22551">MNITIIGASSGIGLATVEQALAQGHKVTALSTNTASIPLHVHLTKVNGSATSGSDLKSVMVGADVVIITIGTKNKKPNTLFSDTALALVKAGVELNFKAPVLIITGFGAGDSSRFLGFFMKTVILFFLKHQYINKTLMEEIVANSELNWEIVRPGMLSNGPLTKKYKVLPNLYKGIKIGKISRADVAAFLLEEAENPAFLKKYPALTPFF</sequence>
<evidence type="ECO:0000259" key="1">
    <source>
        <dbReference type="Pfam" id="PF13460"/>
    </source>
</evidence>
<protein>
    <submittedName>
        <fullName evidence="2">Putative NADH-flavin reductase</fullName>
    </submittedName>
</protein>
<dbReference type="InterPro" id="IPR016040">
    <property type="entry name" value="NAD(P)-bd_dom"/>
</dbReference>
<dbReference type="OrthoDB" id="9790734at2"/>
<gene>
    <name evidence="2" type="ORF">LY11_01006</name>
</gene>
<organism evidence="2 3">
    <name type="scientific">Pedobacter cryoconitis</name>
    <dbReference type="NCBI Taxonomy" id="188932"/>
    <lineage>
        <taxon>Bacteria</taxon>
        <taxon>Pseudomonadati</taxon>
        <taxon>Bacteroidota</taxon>
        <taxon>Sphingobacteriia</taxon>
        <taxon>Sphingobacteriales</taxon>
        <taxon>Sphingobacteriaceae</taxon>
        <taxon>Pedobacter</taxon>
    </lineage>
</organism>
<dbReference type="EMBL" id="QLLR01000002">
    <property type="protein sequence ID" value="RAJ35759.1"/>
    <property type="molecule type" value="Genomic_DNA"/>
</dbReference>
<name>A0A327T3A7_9SPHI</name>
<accession>A0A327T3A7</accession>
<dbReference type="Gene3D" id="3.40.50.720">
    <property type="entry name" value="NAD(P)-binding Rossmann-like Domain"/>
    <property type="match status" value="1"/>
</dbReference>
<dbReference type="Proteomes" id="UP000249754">
    <property type="component" value="Unassembled WGS sequence"/>
</dbReference>
<evidence type="ECO:0000313" key="2">
    <source>
        <dbReference type="EMBL" id="RAJ35759.1"/>
    </source>
</evidence>
<evidence type="ECO:0000313" key="3">
    <source>
        <dbReference type="Proteomes" id="UP000249754"/>
    </source>
</evidence>
<dbReference type="InterPro" id="IPR051606">
    <property type="entry name" value="Polyketide_Oxido-like"/>
</dbReference>
<dbReference type="GO" id="GO:0004074">
    <property type="term" value="F:biliverdin reductase [NAD(P)H] activity"/>
    <property type="evidence" value="ECO:0007669"/>
    <property type="project" value="TreeGrafter"/>
</dbReference>
<proteinExistence type="predicted"/>
<dbReference type="InterPro" id="IPR036291">
    <property type="entry name" value="NAD(P)-bd_dom_sf"/>
</dbReference>
<reference evidence="2 3" key="1">
    <citation type="submission" date="2018-06" db="EMBL/GenBank/DDBJ databases">
        <title>Genomic Encyclopedia of Archaeal and Bacterial Type Strains, Phase II (KMG-II): from individual species to whole genera.</title>
        <authorList>
            <person name="Goeker M."/>
        </authorList>
    </citation>
    <scope>NUCLEOTIDE SEQUENCE [LARGE SCALE GENOMIC DNA]</scope>
    <source>
        <strain evidence="2 3">DSM 14825</strain>
    </source>
</reference>
<dbReference type="Pfam" id="PF13460">
    <property type="entry name" value="NAD_binding_10"/>
    <property type="match status" value="1"/>
</dbReference>
<dbReference type="GO" id="GO:0042602">
    <property type="term" value="F:riboflavin reductase (NADPH) activity"/>
    <property type="evidence" value="ECO:0007669"/>
    <property type="project" value="TreeGrafter"/>
</dbReference>
<dbReference type="PANTHER" id="PTHR43355">
    <property type="entry name" value="FLAVIN REDUCTASE (NADPH)"/>
    <property type="match status" value="1"/>
</dbReference>
<dbReference type="RefSeq" id="WP_111632594.1">
    <property type="nucleotide sequence ID" value="NZ_QLLR01000002.1"/>
</dbReference>
<comment type="caution">
    <text evidence="2">The sequence shown here is derived from an EMBL/GenBank/DDBJ whole genome shotgun (WGS) entry which is preliminary data.</text>
</comment>
<dbReference type="PANTHER" id="PTHR43355:SF2">
    <property type="entry name" value="FLAVIN REDUCTASE (NADPH)"/>
    <property type="match status" value="1"/>
</dbReference>
<dbReference type="SUPFAM" id="SSF51735">
    <property type="entry name" value="NAD(P)-binding Rossmann-fold domains"/>
    <property type="match status" value="1"/>
</dbReference>